<organism evidence="5 6">
    <name type="scientific">Citrifermentans bremense</name>
    <dbReference type="NCBI Taxonomy" id="60035"/>
    <lineage>
        <taxon>Bacteria</taxon>
        <taxon>Pseudomonadati</taxon>
        <taxon>Thermodesulfobacteriota</taxon>
        <taxon>Desulfuromonadia</taxon>
        <taxon>Geobacterales</taxon>
        <taxon>Geobacteraceae</taxon>
        <taxon>Citrifermentans</taxon>
    </lineage>
</organism>
<dbReference type="GO" id="GO:0006310">
    <property type="term" value="P:DNA recombination"/>
    <property type="evidence" value="ECO:0007669"/>
    <property type="project" value="UniProtKB-KW"/>
</dbReference>
<dbReference type="SUPFAM" id="SSF56349">
    <property type="entry name" value="DNA breaking-rejoining enzymes"/>
    <property type="match status" value="1"/>
</dbReference>
<dbReference type="PANTHER" id="PTHR30349">
    <property type="entry name" value="PHAGE INTEGRASE-RELATED"/>
    <property type="match status" value="1"/>
</dbReference>
<dbReference type="EMBL" id="AP023213">
    <property type="protein sequence ID" value="BCG47073.1"/>
    <property type="molecule type" value="Genomic_DNA"/>
</dbReference>
<comment type="similarity">
    <text evidence="1">Belongs to the 'phage' integrase family.</text>
</comment>
<dbReference type="Proteomes" id="UP000515472">
    <property type="component" value="Chromosome"/>
</dbReference>
<keyword evidence="2" id="KW-0238">DNA-binding</keyword>
<dbReference type="Pfam" id="PF20172">
    <property type="entry name" value="DUF6538"/>
    <property type="match status" value="1"/>
</dbReference>
<dbReference type="PROSITE" id="PS51898">
    <property type="entry name" value="TYR_RECOMBINASE"/>
    <property type="match status" value="1"/>
</dbReference>
<dbReference type="InterPro" id="IPR013762">
    <property type="entry name" value="Integrase-like_cat_sf"/>
</dbReference>
<dbReference type="Gene3D" id="1.10.443.10">
    <property type="entry name" value="Intergrase catalytic core"/>
    <property type="match status" value="1"/>
</dbReference>
<dbReference type="CDD" id="cd01184">
    <property type="entry name" value="INT_C_like_1"/>
    <property type="match status" value="1"/>
</dbReference>
<dbReference type="AlphaFoldDB" id="A0A6S6LZU1"/>
<dbReference type="GO" id="GO:0015074">
    <property type="term" value="P:DNA integration"/>
    <property type="evidence" value="ECO:0007669"/>
    <property type="project" value="InterPro"/>
</dbReference>
<evidence type="ECO:0000313" key="6">
    <source>
        <dbReference type="Proteomes" id="UP000515472"/>
    </source>
</evidence>
<gene>
    <name evidence="5" type="ORF">GEOBRER4_n1897</name>
</gene>
<evidence type="ECO:0000256" key="3">
    <source>
        <dbReference type="ARBA" id="ARBA00023172"/>
    </source>
</evidence>
<evidence type="ECO:0000256" key="2">
    <source>
        <dbReference type="ARBA" id="ARBA00023125"/>
    </source>
</evidence>
<dbReference type="InterPro" id="IPR002104">
    <property type="entry name" value="Integrase_catalytic"/>
</dbReference>
<sequence>MKGFLRLRGNTYYFRCRVPQDLHGTFFQGQEILKSLHTKDRKQAKDAAAEWYCRTNRIFHLCRFNALPMSQLQALVQSELFPPKTKPVQPASPFLRNLFDTFISAHRVNWREKSYDEVAYSLELAVDVIGNIQICQLTSDVIKSYLATILLLPANHRKKQTLRHLKITEIIKLPGNIPMSRKSVCKHMQWLGAALKHAKMEHLLDGVVLPAITRSPHEERSVYAPEELQRILDNLTWDERHPDRLWVPLIGLLQGMRLNEICQLHVNDVSADDVPSISINDDVDKQVKNSESYRRVPIHPKLLQLGFLDFVHRVKRRGEARLFWQLKPHRGAYAHYTGKWFQTFNRKHVTSDPKKVFHSLRHGFIDYLANSTEAKEHQIAWLVGHTNRKSQTTGRYTKPPTPAQLMPILQMFDVSEVLEWKVVEAEIQRSST</sequence>
<keyword evidence="6" id="KW-1185">Reference proteome</keyword>
<dbReference type="Pfam" id="PF00589">
    <property type="entry name" value="Phage_integrase"/>
    <property type="match status" value="1"/>
</dbReference>
<evidence type="ECO:0000259" key="4">
    <source>
        <dbReference type="PROSITE" id="PS51898"/>
    </source>
</evidence>
<dbReference type="InterPro" id="IPR046668">
    <property type="entry name" value="DUF6538"/>
</dbReference>
<proteinExistence type="inferred from homology"/>
<name>A0A6S6LZU1_9BACT</name>
<evidence type="ECO:0000313" key="5">
    <source>
        <dbReference type="EMBL" id="BCG47073.1"/>
    </source>
</evidence>
<feature type="domain" description="Tyr recombinase" evidence="4">
    <location>
        <begin position="218"/>
        <end position="410"/>
    </location>
</feature>
<dbReference type="PANTHER" id="PTHR30349:SF41">
    <property type="entry name" value="INTEGRASE_RECOMBINASE PROTEIN MJ0367-RELATED"/>
    <property type="match status" value="1"/>
</dbReference>
<dbReference type="InterPro" id="IPR011010">
    <property type="entry name" value="DNA_brk_join_enz"/>
</dbReference>
<dbReference type="Gene3D" id="1.10.150.130">
    <property type="match status" value="1"/>
</dbReference>
<dbReference type="RefSeq" id="WP_185245148.1">
    <property type="nucleotide sequence ID" value="NZ_AP023213.1"/>
</dbReference>
<reference evidence="5 6" key="1">
    <citation type="submission" date="2020-06" db="EMBL/GenBank/DDBJ databases">
        <title>Interaction of electrochemicaly active bacteria, Geobacter bremensis R4 on different carbon anode.</title>
        <authorList>
            <person name="Meng L."/>
            <person name="Yoshida N."/>
        </authorList>
    </citation>
    <scope>NUCLEOTIDE SEQUENCE [LARGE SCALE GENOMIC DNA]</scope>
    <source>
        <strain evidence="5 6">R4</strain>
    </source>
</reference>
<protein>
    <recommendedName>
        <fullName evidence="4">Tyr recombinase domain-containing protein</fullName>
    </recommendedName>
</protein>
<dbReference type="GO" id="GO:0003677">
    <property type="term" value="F:DNA binding"/>
    <property type="evidence" value="ECO:0007669"/>
    <property type="project" value="UniProtKB-KW"/>
</dbReference>
<dbReference type="InterPro" id="IPR050090">
    <property type="entry name" value="Tyrosine_recombinase_XerCD"/>
</dbReference>
<evidence type="ECO:0000256" key="1">
    <source>
        <dbReference type="ARBA" id="ARBA00008857"/>
    </source>
</evidence>
<dbReference type="KEGG" id="gbn:GEOBRER4_18230"/>
<dbReference type="InterPro" id="IPR010998">
    <property type="entry name" value="Integrase_recombinase_N"/>
</dbReference>
<accession>A0A6S6LZU1</accession>
<keyword evidence="3" id="KW-0233">DNA recombination</keyword>